<sequence length="243" mass="27557">MSDQVWKVVEQCWDHQPAQRLKTDRVVEWMRVLSDLANLQTLPGTSMPMLPFTNENWNNLDTINKSTETTLFPQPLRMYWQHDYPDLPPVSPTSPTTPLPTPSRSESWIADDTLLDVENSGGSFKNPIENVNGRMVIPVSRLTSPSDQIHQSDQILTALGSEAHNTGLLKNTKFAYSSNCTLELEQALDKRLSFKPDNLLQNSQPVVPQSYAPILALLFMCFLFRSFALLYLILSCLLAWHLV</sequence>
<accession>A0A4S8LAC8</accession>
<keyword evidence="2" id="KW-1133">Transmembrane helix</keyword>
<feature type="transmembrane region" description="Helical" evidence="2">
    <location>
        <begin position="211"/>
        <end position="240"/>
    </location>
</feature>
<gene>
    <name evidence="3" type="ORF">K435DRAFT_386518</name>
</gene>
<evidence type="ECO:0000256" key="2">
    <source>
        <dbReference type="SAM" id="Phobius"/>
    </source>
</evidence>
<evidence type="ECO:0000313" key="3">
    <source>
        <dbReference type="EMBL" id="THU85551.1"/>
    </source>
</evidence>
<protein>
    <submittedName>
        <fullName evidence="3">Uncharacterized protein</fullName>
    </submittedName>
</protein>
<organism evidence="3 4">
    <name type="scientific">Dendrothele bispora (strain CBS 962.96)</name>
    <dbReference type="NCBI Taxonomy" id="1314807"/>
    <lineage>
        <taxon>Eukaryota</taxon>
        <taxon>Fungi</taxon>
        <taxon>Dikarya</taxon>
        <taxon>Basidiomycota</taxon>
        <taxon>Agaricomycotina</taxon>
        <taxon>Agaricomycetes</taxon>
        <taxon>Agaricomycetidae</taxon>
        <taxon>Agaricales</taxon>
        <taxon>Agaricales incertae sedis</taxon>
        <taxon>Dendrothele</taxon>
    </lineage>
</organism>
<keyword evidence="2" id="KW-0812">Transmembrane</keyword>
<proteinExistence type="predicted"/>
<keyword evidence="4" id="KW-1185">Reference proteome</keyword>
<name>A0A4S8LAC8_DENBC</name>
<feature type="compositionally biased region" description="Pro residues" evidence="1">
    <location>
        <begin position="87"/>
        <end position="101"/>
    </location>
</feature>
<dbReference type="Proteomes" id="UP000297245">
    <property type="component" value="Unassembled WGS sequence"/>
</dbReference>
<evidence type="ECO:0000313" key="4">
    <source>
        <dbReference type="Proteomes" id="UP000297245"/>
    </source>
</evidence>
<reference evidence="3 4" key="1">
    <citation type="journal article" date="2019" name="Nat. Ecol. Evol.">
        <title>Megaphylogeny resolves global patterns of mushroom evolution.</title>
        <authorList>
            <person name="Varga T."/>
            <person name="Krizsan K."/>
            <person name="Foldi C."/>
            <person name="Dima B."/>
            <person name="Sanchez-Garcia M."/>
            <person name="Sanchez-Ramirez S."/>
            <person name="Szollosi G.J."/>
            <person name="Szarkandi J.G."/>
            <person name="Papp V."/>
            <person name="Albert L."/>
            <person name="Andreopoulos W."/>
            <person name="Angelini C."/>
            <person name="Antonin V."/>
            <person name="Barry K.W."/>
            <person name="Bougher N.L."/>
            <person name="Buchanan P."/>
            <person name="Buyck B."/>
            <person name="Bense V."/>
            <person name="Catcheside P."/>
            <person name="Chovatia M."/>
            <person name="Cooper J."/>
            <person name="Damon W."/>
            <person name="Desjardin D."/>
            <person name="Finy P."/>
            <person name="Geml J."/>
            <person name="Haridas S."/>
            <person name="Hughes K."/>
            <person name="Justo A."/>
            <person name="Karasinski D."/>
            <person name="Kautmanova I."/>
            <person name="Kiss B."/>
            <person name="Kocsube S."/>
            <person name="Kotiranta H."/>
            <person name="LaButti K.M."/>
            <person name="Lechner B.E."/>
            <person name="Liimatainen K."/>
            <person name="Lipzen A."/>
            <person name="Lukacs Z."/>
            <person name="Mihaltcheva S."/>
            <person name="Morgado L.N."/>
            <person name="Niskanen T."/>
            <person name="Noordeloos M.E."/>
            <person name="Ohm R.A."/>
            <person name="Ortiz-Santana B."/>
            <person name="Ovrebo C."/>
            <person name="Racz N."/>
            <person name="Riley R."/>
            <person name="Savchenko A."/>
            <person name="Shiryaev A."/>
            <person name="Soop K."/>
            <person name="Spirin V."/>
            <person name="Szebenyi C."/>
            <person name="Tomsovsky M."/>
            <person name="Tulloss R.E."/>
            <person name="Uehling J."/>
            <person name="Grigoriev I.V."/>
            <person name="Vagvolgyi C."/>
            <person name="Papp T."/>
            <person name="Martin F.M."/>
            <person name="Miettinen O."/>
            <person name="Hibbett D.S."/>
            <person name="Nagy L.G."/>
        </authorList>
    </citation>
    <scope>NUCLEOTIDE SEQUENCE [LARGE SCALE GENOMIC DNA]</scope>
    <source>
        <strain evidence="3 4">CBS 962.96</strain>
    </source>
</reference>
<feature type="region of interest" description="Disordered" evidence="1">
    <location>
        <begin position="87"/>
        <end position="106"/>
    </location>
</feature>
<dbReference type="EMBL" id="ML179541">
    <property type="protein sequence ID" value="THU85551.1"/>
    <property type="molecule type" value="Genomic_DNA"/>
</dbReference>
<dbReference type="AlphaFoldDB" id="A0A4S8LAC8"/>
<keyword evidence="2" id="KW-0472">Membrane</keyword>
<evidence type="ECO:0000256" key="1">
    <source>
        <dbReference type="SAM" id="MobiDB-lite"/>
    </source>
</evidence>